<keyword evidence="3" id="KW-1185">Reference proteome</keyword>
<dbReference type="InterPro" id="IPR037401">
    <property type="entry name" value="SnoaL-like"/>
</dbReference>
<proteinExistence type="predicted"/>
<dbReference type="RefSeq" id="WP_311785090.1">
    <property type="nucleotide sequence ID" value="NZ_JALDYY010000001.1"/>
</dbReference>
<dbReference type="InterPro" id="IPR032710">
    <property type="entry name" value="NTF2-like_dom_sf"/>
</dbReference>
<evidence type="ECO:0000313" key="2">
    <source>
        <dbReference type="EMBL" id="MDI7920931.1"/>
    </source>
</evidence>
<sequence>MTTLLPDAVAAYFAAKNKQDIDAMLATFAPDASVRDEGQDMRGAEQIRTWMEKTTAKYRVSVEIRETQFDGNQLNVVGLVSGNFPGSPAILRYVFTLRDGAIVHLEIGA</sequence>
<dbReference type="EMBL" id="JALDYZ010000001">
    <property type="protein sequence ID" value="MDI7920931.1"/>
    <property type="molecule type" value="Genomic_DNA"/>
</dbReference>
<organism evidence="2 3">
    <name type="scientific">Ferirhizobium litorale</name>
    <dbReference type="NCBI Taxonomy" id="2927786"/>
    <lineage>
        <taxon>Bacteria</taxon>
        <taxon>Pseudomonadati</taxon>
        <taxon>Pseudomonadota</taxon>
        <taxon>Alphaproteobacteria</taxon>
        <taxon>Hyphomicrobiales</taxon>
        <taxon>Rhizobiaceae</taxon>
        <taxon>Ferirhizobium</taxon>
    </lineage>
</organism>
<name>A0AAE3QCN1_9HYPH</name>
<accession>A0AAE3QCN1</accession>
<evidence type="ECO:0000259" key="1">
    <source>
        <dbReference type="Pfam" id="PF12680"/>
    </source>
</evidence>
<dbReference type="SUPFAM" id="SSF54427">
    <property type="entry name" value="NTF2-like"/>
    <property type="match status" value="1"/>
</dbReference>
<protein>
    <submittedName>
        <fullName evidence="2">Nuclear transport factor 2 family protein</fullName>
    </submittedName>
</protein>
<reference evidence="2" key="1">
    <citation type="submission" date="2022-03" db="EMBL/GenBank/DDBJ databases">
        <title>Fererhizobium litorale gen. nov., sp. nov., isolated from sandy sediments of the Sea of Japan seashore.</title>
        <authorList>
            <person name="Romanenko L."/>
            <person name="Kurilenko V."/>
            <person name="Otstavnykh N."/>
            <person name="Svetashev V."/>
            <person name="Tekutyeva L."/>
            <person name="Isaeva M."/>
            <person name="Mikhailov V."/>
        </authorList>
    </citation>
    <scope>NUCLEOTIDE SEQUENCE</scope>
    <source>
        <strain evidence="2">KMM 9576</strain>
    </source>
</reference>
<comment type="caution">
    <text evidence="2">The sequence shown here is derived from an EMBL/GenBank/DDBJ whole genome shotgun (WGS) entry which is preliminary data.</text>
</comment>
<dbReference type="Gene3D" id="3.10.450.50">
    <property type="match status" value="1"/>
</dbReference>
<evidence type="ECO:0000313" key="3">
    <source>
        <dbReference type="Proteomes" id="UP001161580"/>
    </source>
</evidence>
<dbReference type="Pfam" id="PF12680">
    <property type="entry name" value="SnoaL_2"/>
    <property type="match status" value="1"/>
</dbReference>
<dbReference type="Proteomes" id="UP001161580">
    <property type="component" value="Unassembled WGS sequence"/>
</dbReference>
<feature type="domain" description="SnoaL-like" evidence="1">
    <location>
        <begin position="9"/>
        <end position="104"/>
    </location>
</feature>
<dbReference type="AlphaFoldDB" id="A0AAE3QCN1"/>
<gene>
    <name evidence="2" type="ORF">MRS75_02410</name>
</gene>